<protein>
    <recommendedName>
        <fullName evidence="6">J domain-containing protein</fullName>
    </recommendedName>
</protein>
<dbReference type="Gene3D" id="1.10.287.110">
    <property type="entry name" value="DnaJ domain"/>
    <property type="match status" value="1"/>
</dbReference>
<keyword evidence="3" id="KW-0256">Endoplasmic reticulum</keyword>
<keyword evidence="8" id="KW-1185">Reference proteome</keyword>
<evidence type="ECO:0000256" key="2">
    <source>
        <dbReference type="ARBA" id="ARBA00022729"/>
    </source>
</evidence>
<feature type="compositionally biased region" description="Low complexity" evidence="4">
    <location>
        <begin position="494"/>
        <end position="511"/>
    </location>
</feature>
<feature type="region of interest" description="Disordered" evidence="4">
    <location>
        <begin position="457"/>
        <end position="528"/>
    </location>
</feature>
<dbReference type="SUPFAM" id="SSF48452">
    <property type="entry name" value="TPR-like"/>
    <property type="match status" value="1"/>
</dbReference>
<dbReference type="PANTHER" id="PTHR44140:SF2">
    <property type="entry name" value="LD25575P"/>
    <property type="match status" value="1"/>
</dbReference>
<dbReference type="Pfam" id="PF14559">
    <property type="entry name" value="TPR_19"/>
    <property type="match status" value="1"/>
</dbReference>
<dbReference type="SMART" id="SM00271">
    <property type="entry name" value="DnaJ"/>
    <property type="match status" value="1"/>
</dbReference>
<evidence type="ECO:0000259" key="6">
    <source>
        <dbReference type="PROSITE" id="PS50076"/>
    </source>
</evidence>
<dbReference type="PRINTS" id="PR00625">
    <property type="entry name" value="JDOMAIN"/>
</dbReference>
<feature type="domain" description="J" evidence="6">
    <location>
        <begin position="404"/>
        <end position="473"/>
    </location>
</feature>
<evidence type="ECO:0000256" key="5">
    <source>
        <dbReference type="SAM" id="SignalP"/>
    </source>
</evidence>
<dbReference type="CDD" id="cd06257">
    <property type="entry name" value="DnaJ"/>
    <property type="match status" value="1"/>
</dbReference>
<dbReference type="EMBL" id="JAVRRG010000109">
    <property type="protein sequence ID" value="KAK5084928.1"/>
    <property type="molecule type" value="Genomic_DNA"/>
</dbReference>
<dbReference type="InterPro" id="IPR036869">
    <property type="entry name" value="J_dom_sf"/>
</dbReference>
<reference evidence="7 8" key="1">
    <citation type="submission" date="2023-08" db="EMBL/GenBank/DDBJ databases">
        <title>Black Yeasts Isolated from many extreme environments.</title>
        <authorList>
            <person name="Coleine C."/>
            <person name="Stajich J.E."/>
            <person name="Selbmann L."/>
        </authorList>
    </citation>
    <scope>NUCLEOTIDE SEQUENCE [LARGE SCALE GENOMIC DNA]</scope>
    <source>
        <strain evidence="7 8">CCFEE 5885</strain>
    </source>
</reference>
<dbReference type="InterPro" id="IPR019734">
    <property type="entry name" value="TPR_rpt"/>
</dbReference>
<organism evidence="7 8">
    <name type="scientific">Lithohypha guttulata</name>
    <dbReference type="NCBI Taxonomy" id="1690604"/>
    <lineage>
        <taxon>Eukaryota</taxon>
        <taxon>Fungi</taxon>
        <taxon>Dikarya</taxon>
        <taxon>Ascomycota</taxon>
        <taxon>Pezizomycotina</taxon>
        <taxon>Eurotiomycetes</taxon>
        <taxon>Chaetothyriomycetidae</taxon>
        <taxon>Chaetothyriales</taxon>
        <taxon>Trichomeriaceae</taxon>
        <taxon>Lithohypha</taxon>
    </lineage>
</organism>
<feature type="signal peptide" evidence="5">
    <location>
        <begin position="1"/>
        <end position="23"/>
    </location>
</feature>
<dbReference type="Pfam" id="PF00226">
    <property type="entry name" value="DnaJ"/>
    <property type="match status" value="1"/>
</dbReference>
<dbReference type="Gene3D" id="1.25.40.10">
    <property type="entry name" value="Tetratricopeptide repeat domain"/>
    <property type="match status" value="1"/>
</dbReference>
<dbReference type="PANTHER" id="PTHR44140">
    <property type="entry name" value="LD25575P"/>
    <property type="match status" value="1"/>
</dbReference>
<dbReference type="InterPro" id="IPR001623">
    <property type="entry name" value="DnaJ_domain"/>
</dbReference>
<dbReference type="SUPFAM" id="SSF46565">
    <property type="entry name" value="Chaperone J-domain"/>
    <property type="match status" value="1"/>
</dbReference>
<evidence type="ECO:0000256" key="3">
    <source>
        <dbReference type="ARBA" id="ARBA00022824"/>
    </source>
</evidence>
<accession>A0ABR0K331</accession>
<name>A0ABR0K331_9EURO</name>
<evidence type="ECO:0000256" key="4">
    <source>
        <dbReference type="SAM" id="MobiDB-lite"/>
    </source>
</evidence>
<proteinExistence type="predicted"/>
<sequence length="528" mass="57678">MRVDIQNLAFLAAILVAPTLTAADPSASDTSISGLIAQAKAARLQGNNAEALSLFDAAVKRDPSDYMNVFQRGATYLSLGRNSQAKADFDSVLKIRPGFEGALRQRAKIYARNAEWASAKEDYLQLGKKGEQDFTAVDEAEGAAILADMAEKRGDYEECVTQAGTAIITAGTALSLRQLRAKCRLARGEVQEGISDLQHVLQIHPGDLEPHLYISSMLFYSLGDTDRGLSQIKKCLQSDPDYKVCRTLHREEKSITKTMDKLSSLLEKKQYVSASKLLVGNVAEEDPGLLADVKANVATAREAGYIHAKAGSELYSQLLDKTCECYVGMNNHKKAAPYCKEALELNPTSLYGLLHQAQLQIDAENYDAAVGTLNTAKENHQGERKVQEKLQETQMLLKRSKTKDYYKVLGVSRDADEATIKKTYRKATKEFHPDKAKTRGVTKEDAENKMASINEAYEVLSDPDLKARHDRGEDPNDPSAQQGGNPFQGGHGGQQFVFRQGGGQHFQFNGNPFGGSGGGNPFGGFPFG</sequence>
<dbReference type="SMART" id="SM00028">
    <property type="entry name" value="TPR"/>
    <property type="match status" value="5"/>
</dbReference>
<comment type="caution">
    <text evidence="7">The sequence shown here is derived from an EMBL/GenBank/DDBJ whole genome shotgun (WGS) entry which is preliminary data.</text>
</comment>
<evidence type="ECO:0000256" key="1">
    <source>
        <dbReference type="ARBA" id="ARBA00004240"/>
    </source>
</evidence>
<evidence type="ECO:0000313" key="8">
    <source>
        <dbReference type="Proteomes" id="UP001345013"/>
    </source>
</evidence>
<feature type="chain" id="PRO_5045672216" description="J domain-containing protein" evidence="5">
    <location>
        <begin position="24"/>
        <end position="528"/>
    </location>
</feature>
<keyword evidence="2 5" id="KW-0732">Signal</keyword>
<dbReference type="PROSITE" id="PS50076">
    <property type="entry name" value="DNAJ_2"/>
    <property type="match status" value="1"/>
</dbReference>
<feature type="compositionally biased region" description="Gly residues" evidence="4">
    <location>
        <begin position="512"/>
        <end position="528"/>
    </location>
</feature>
<feature type="compositionally biased region" description="Basic and acidic residues" evidence="4">
    <location>
        <begin position="463"/>
        <end position="474"/>
    </location>
</feature>
<comment type="subcellular location">
    <subcellularLocation>
        <location evidence="1">Endoplasmic reticulum</location>
    </subcellularLocation>
</comment>
<dbReference type="Proteomes" id="UP001345013">
    <property type="component" value="Unassembled WGS sequence"/>
</dbReference>
<evidence type="ECO:0000313" key="7">
    <source>
        <dbReference type="EMBL" id="KAK5084928.1"/>
    </source>
</evidence>
<gene>
    <name evidence="7" type="ORF">LTR24_007340</name>
</gene>
<dbReference type="InterPro" id="IPR051727">
    <property type="entry name" value="DnaJ_C3_Co-chaperones"/>
</dbReference>
<dbReference type="Pfam" id="PF13432">
    <property type="entry name" value="TPR_16"/>
    <property type="match status" value="1"/>
</dbReference>
<dbReference type="InterPro" id="IPR011990">
    <property type="entry name" value="TPR-like_helical_dom_sf"/>
</dbReference>